<feature type="region of interest" description="Disordered" evidence="1">
    <location>
        <begin position="190"/>
        <end position="274"/>
    </location>
</feature>
<dbReference type="KEGG" id="lpan:LPMP_230750"/>
<dbReference type="GeneID" id="22575279"/>
<dbReference type="VEuPathDB" id="TriTrypDB:LPAL13_230014700"/>
<dbReference type="EMBL" id="CP009392">
    <property type="protein sequence ID" value="AIN98525.1"/>
    <property type="molecule type" value="Genomic_DNA"/>
</dbReference>
<feature type="compositionally biased region" description="Gly residues" evidence="1">
    <location>
        <begin position="397"/>
        <end position="407"/>
    </location>
</feature>
<organism evidence="3 4">
    <name type="scientific">Leishmania panamensis</name>
    <dbReference type="NCBI Taxonomy" id="5679"/>
    <lineage>
        <taxon>Eukaryota</taxon>
        <taxon>Discoba</taxon>
        <taxon>Euglenozoa</taxon>
        <taxon>Kinetoplastea</taxon>
        <taxon>Metakinetoplastina</taxon>
        <taxon>Trypanosomatida</taxon>
        <taxon>Trypanosomatidae</taxon>
        <taxon>Leishmaniinae</taxon>
        <taxon>Leishmania</taxon>
        <taxon>Leishmania guyanensis species complex</taxon>
    </lineage>
</organism>
<name>A0A088RRJ6_LEIPA</name>
<dbReference type="OrthoDB" id="266349at2759"/>
<feature type="compositionally biased region" description="Polar residues" evidence="1">
    <location>
        <begin position="190"/>
        <end position="199"/>
    </location>
</feature>
<proteinExistence type="predicted"/>
<dbReference type="PANTHER" id="PTHR39668:SF1">
    <property type="entry name" value="T. BRUCEI SPP.-SPECIFIC PROTEIN"/>
    <property type="match status" value="1"/>
</dbReference>
<keyword evidence="2" id="KW-1133">Transmembrane helix</keyword>
<evidence type="ECO:0000313" key="4">
    <source>
        <dbReference type="Proteomes" id="UP000063063"/>
    </source>
</evidence>
<evidence type="ECO:0000256" key="2">
    <source>
        <dbReference type="SAM" id="Phobius"/>
    </source>
</evidence>
<gene>
    <name evidence="3" type="ORF">LPMP_230750</name>
</gene>
<feature type="compositionally biased region" description="Low complexity" evidence="1">
    <location>
        <begin position="260"/>
        <end position="271"/>
    </location>
</feature>
<sequence>MSLTSSCVSLCAPFTTVAALLLFMLSHMLRYGNWTFQVLAAKHGWEREAKANTCMRGGFLYLFTSLILWIVVFLQAPVRRRWMQFQWNRGRDVEWTSRESLLHGDSGDVGHAGGRHGRRVAKHLQSRRGSRQCEEDAEMSALDWGEELSRTYCAATSAEGLLAEDDMRDCAAAGALTARRFSYFQRTLTDAASGGSDNSPRVRGNLGSAGAAPSSGATGAGTLSWTPSRGLRSRGVSSVAPSYAGGGDSGGAHLSSARFGAPSPTPTTGTDGMDDLDFMSDVEVDGTRLYTTPQMRASGWRRHRATPNAEACGRTGLGGRYRAQAERANSNGVPAAEPGGHARSSSAEFSANAVWPSMFTSLWQTSRSGLSKPKAHRTSSRWTGDGQGPPAALSEGSTGGGARIKMT</sequence>
<dbReference type="eggNOG" id="ENOG502SM1R">
    <property type="taxonomic scope" value="Eukaryota"/>
</dbReference>
<evidence type="ECO:0000256" key="1">
    <source>
        <dbReference type="SAM" id="MobiDB-lite"/>
    </source>
</evidence>
<keyword evidence="2" id="KW-0472">Membrane</keyword>
<accession>A0A088RRJ6</accession>
<feature type="compositionally biased region" description="Low complexity" evidence="1">
    <location>
        <begin position="206"/>
        <end position="239"/>
    </location>
</feature>
<feature type="transmembrane region" description="Helical" evidence="2">
    <location>
        <begin position="59"/>
        <end position="78"/>
    </location>
</feature>
<keyword evidence="2" id="KW-0812">Transmembrane</keyword>
<feature type="region of interest" description="Disordered" evidence="1">
    <location>
        <begin position="369"/>
        <end position="407"/>
    </location>
</feature>
<dbReference type="VEuPathDB" id="TriTrypDB:LPMP_230750"/>
<dbReference type="Proteomes" id="UP000063063">
    <property type="component" value="Chromosome 23"/>
</dbReference>
<dbReference type="RefSeq" id="XP_010699232.1">
    <property type="nucleotide sequence ID" value="XM_010700930.1"/>
</dbReference>
<dbReference type="PANTHER" id="PTHR39668">
    <property type="entry name" value="HYPOTHETICAL TRANSMEMBRANE PROTEIN L6586.03-RELATED"/>
    <property type="match status" value="1"/>
</dbReference>
<protein>
    <submittedName>
        <fullName evidence="3">Uncharacterized protein</fullName>
    </submittedName>
</protein>
<reference evidence="3 4" key="1">
    <citation type="journal article" date="2015" name="Sci. Rep.">
        <title>The genome of Leishmania panamensis: insights into genomics of the L. (Viannia) subgenus.</title>
        <authorList>
            <person name="Llanes A."/>
            <person name="Restrepo C.M."/>
            <person name="Vecchio G.D."/>
            <person name="Anguizola F.J."/>
            <person name="Lleonart R."/>
        </authorList>
    </citation>
    <scope>NUCLEOTIDE SEQUENCE [LARGE SCALE GENOMIC DNA]</scope>
    <source>
        <strain evidence="3 4">MHOM/PA/94/PSC-1</strain>
    </source>
</reference>
<evidence type="ECO:0000313" key="3">
    <source>
        <dbReference type="EMBL" id="AIN98525.1"/>
    </source>
</evidence>
<dbReference type="AlphaFoldDB" id="A0A088RRJ6"/>
<keyword evidence="4" id="KW-1185">Reference proteome</keyword>